<evidence type="ECO:0000313" key="1">
    <source>
        <dbReference type="EMBL" id="KZS94167.1"/>
    </source>
</evidence>
<gene>
    <name evidence="1" type="ORF">SISNIDRAFT_453890</name>
</gene>
<evidence type="ECO:0000313" key="2">
    <source>
        <dbReference type="Proteomes" id="UP000076722"/>
    </source>
</evidence>
<dbReference type="EMBL" id="KV419405">
    <property type="protein sequence ID" value="KZS94167.1"/>
    <property type="molecule type" value="Genomic_DNA"/>
</dbReference>
<accession>A0A164VHN0</accession>
<name>A0A164VHN0_9AGAM</name>
<proteinExistence type="predicted"/>
<sequence length="64" mass="7489">MPSQDDTEDEWRLFIIKSALPIIRYEMDAINFGEIYVSVLHANPLFTFMSDQTIPSMRSSREHP</sequence>
<dbReference type="Proteomes" id="UP000076722">
    <property type="component" value="Unassembled WGS sequence"/>
</dbReference>
<keyword evidence="2" id="KW-1185">Reference proteome</keyword>
<protein>
    <submittedName>
        <fullName evidence="1">Uncharacterized protein</fullName>
    </submittedName>
</protein>
<organism evidence="1 2">
    <name type="scientific">Sistotremastrum niveocremeum HHB9708</name>
    <dbReference type="NCBI Taxonomy" id="1314777"/>
    <lineage>
        <taxon>Eukaryota</taxon>
        <taxon>Fungi</taxon>
        <taxon>Dikarya</taxon>
        <taxon>Basidiomycota</taxon>
        <taxon>Agaricomycotina</taxon>
        <taxon>Agaricomycetes</taxon>
        <taxon>Sistotremastrales</taxon>
        <taxon>Sistotremastraceae</taxon>
        <taxon>Sertulicium</taxon>
        <taxon>Sertulicium niveocremeum</taxon>
    </lineage>
</organism>
<dbReference type="AlphaFoldDB" id="A0A164VHN0"/>
<reference evidence="1 2" key="1">
    <citation type="journal article" date="2016" name="Mol. Biol. Evol.">
        <title>Comparative Genomics of Early-Diverging Mushroom-Forming Fungi Provides Insights into the Origins of Lignocellulose Decay Capabilities.</title>
        <authorList>
            <person name="Nagy L.G."/>
            <person name="Riley R."/>
            <person name="Tritt A."/>
            <person name="Adam C."/>
            <person name="Daum C."/>
            <person name="Floudas D."/>
            <person name="Sun H."/>
            <person name="Yadav J.S."/>
            <person name="Pangilinan J."/>
            <person name="Larsson K.H."/>
            <person name="Matsuura K."/>
            <person name="Barry K."/>
            <person name="Labutti K."/>
            <person name="Kuo R."/>
            <person name="Ohm R.A."/>
            <person name="Bhattacharya S.S."/>
            <person name="Shirouzu T."/>
            <person name="Yoshinaga Y."/>
            <person name="Martin F.M."/>
            <person name="Grigoriev I.V."/>
            <person name="Hibbett D.S."/>
        </authorList>
    </citation>
    <scope>NUCLEOTIDE SEQUENCE [LARGE SCALE GENOMIC DNA]</scope>
    <source>
        <strain evidence="1 2">HHB9708</strain>
    </source>
</reference>